<evidence type="ECO:0000313" key="2">
    <source>
        <dbReference type="Proteomes" id="UP000688137"/>
    </source>
</evidence>
<organism evidence="1 2">
    <name type="scientific">Paramecium primaurelia</name>
    <dbReference type="NCBI Taxonomy" id="5886"/>
    <lineage>
        <taxon>Eukaryota</taxon>
        <taxon>Sar</taxon>
        <taxon>Alveolata</taxon>
        <taxon>Ciliophora</taxon>
        <taxon>Intramacronucleata</taxon>
        <taxon>Oligohymenophorea</taxon>
        <taxon>Peniculida</taxon>
        <taxon>Parameciidae</taxon>
        <taxon>Paramecium</taxon>
    </lineage>
</organism>
<dbReference type="EMBL" id="CAJJDM010000235">
    <property type="protein sequence ID" value="CAD8118128.1"/>
    <property type="molecule type" value="Genomic_DNA"/>
</dbReference>
<proteinExistence type="predicted"/>
<name>A0A8S1QQU4_PARPR</name>
<dbReference type="PANTHER" id="PTHR33706:SF1">
    <property type="entry name" value="TPR REPEAT PROTEIN"/>
    <property type="match status" value="1"/>
</dbReference>
<dbReference type="Proteomes" id="UP000688137">
    <property type="component" value="Unassembled WGS sequence"/>
</dbReference>
<evidence type="ECO:0000313" key="1">
    <source>
        <dbReference type="EMBL" id="CAD8118128.1"/>
    </source>
</evidence>
<dbReference type="PANTHER" id="PTHR33706">
    <property type="entry name" value="MORN VARIANT REPEAT PROTEIN"/>
    <property type="match status" value="1"/>
</dbReference>
<accession>A0A8S1QQU4</accession>
<protein>
    <submittedName>
        <fullName evidence="1">Uncharacterized protein</fullName>
    </submittedName>
</protein>
<sequence>MKTGNWIELFENFWDKSQVTFIGLYLNNKKQGKWQIYFFNQKLKQINKIGEGYYDYEGISQGYWINLHRNFYDGRQIIYKGSYNNGTKQGWWDISFHSYFDSRFKKIGGGYYNRDGKKMENGLRLVKIFGMDVRFQKKENIEMVQKLEFGNLNQRNIQMIIINQCSYLHYQSIFRGLGCYNIDRKNGKWIEIHQKSMRYNYIIVLFILNILSAKQQMQEIIKRVLKLEIGQVQINKLKILQEEVIIIKMDRNQEFGQKQKIIALCQKLHKKADMQMEIKKDNGKLI</sequence>
<dbReference type="AlphaFoldDB" id="A0A8S1QQU4"/>
<comment type="caution">
    <text evidence="1">The sequence shown here is derived from an EMBL/GenBank/DDBJ whole genome shotgun (WGS) entry which is preliminary data.</text>
</comment>
<reference evidence="1" key="1">
    <citation type="submission" date="2021-01" db="EMBL/GenBank/DDBJ databases">
        <authorList>
            <consortium name="Genoscope - CEA"/>
            <person name="William W."/>
        </authorList>
    </citation>
    <scope>NUCLEOTIDE SEQUENCE</scope>
</reference>
<keyword evidence="2" id="KW-1185">Reference proteome</keyword>
<gene>
    <name evidence="1" type="ORF">PPRIM_AZ9-3.1.T2260001</name>
</gene>